<dbReference type="Proteomes" id="UP000245535">
    <property type="component" value="Unassembled WGS sequence"/>
</dbReference>
<keyword evidence="2" id="KW-1185">Reference proteome</keyword>
<dbReference type="AlphaFoldDB" id="A0A315ZCF8"/>
<proteinExistence type="predicted"/>
<dbReference type="EMBL" id="QGDO01000002">
    <property type="protein sequence ID" value="PWJ42508.1"/>
    <property type="molecule type" value="Genomic_DNA"/>
</dbReference>
<name>A0A315ZCF8_SEDFL</name>
<gene>
    <name evidence="1" type="ORF">BC781_10249</name>
</gene>
<accession>A0A315ZCF8</accession>
<sequence>MFKVGDKIKVHSQDDRLGQVKVVYGKELVDIFSHQFNKYIKVSKFGRINVTFDDDATNADFYPSQLEKV</sequence>
<reference evidence="1 2" key="1">
    <citation type="submission" date="2018-03" db="EMBL/GenBank/DDBJ databases">
        <title>Genomic Encyclopedia of Archaeal and Bacterial Type Strains, Phase II (KMG-II): from individual species to whole genera.</title>
        <authorList>
            <person name="Goeker M."/>
        </authorList>
    </citation>
    <scope>NUCLEOTIDE SEQUENCE [LARGE SCALE GENOMIC DNA]</scope>
    <source>
        <strain evidence="1 2">DSM 28229</strain>
    </source>
</reference>
<organism evidence="1 2">
    <name type="scientific">Sediminitomix flava</name>
    <dbReference type="NCBI Taxonomy" id="379075"/>
    <lineage>
        <taxon>Bacteria</taxon>
        <taxon>Pseudomonadati</taxon>
        <taxon>Bacteroidota</taxon>
        <taxon>Cytophagia</taxon>
        <taxon>Cytophagales</taxon>
        <taxon>Flammeovirgaceae</taxon>
        <taxon>Sediminitomix</taxon>
    </lineage>
</organism>
<evidence type="ECO:0000313" key="2">
    <source>
        <dbReference type="Proteomes" id="UP000245535"/>
    </source>
</evidence>
<protein>
    <submittedName>
        <fullName evidence="1">Uncharacterized protein</fullName>
    </submittedName>
</protein>
<dbReference type="RefSeq" id="WP_109616651.1">
    <property type="nucleotide sequence ID" value="NZ_QGDO01000002.1"/>
</dbReference>
<evidence type="ECO:0000313" key="1">
    <source>
        <dbReference type="EMBL" id="PWJ42508.1"/>
    </source>
</evidence>
<comment type="caution">
    <text evidence="1">The sequence shown here is derived from an EMBL/GenBank/DDBJ whole genome shotgun (WGS) entry which is preliminary data.</text>
</comment>